<accession>A0ACB8AM74</accession>
<dbReference type="Proteomes" id="UP000790377">
    <property type="component" value="Unassembled WGS sequence"/>
</dbReference>
<sequence>MNRHLNSELSLRHLPDLSDDSLSFQIPAETSSTDFLLADNTAGFDFLRAAEDETSFATCAPTPKVDPLTLSHLTPRVDRSISSPPGSPSPGPSSHPIQHGKPLRLGNPNPSKGRKLLSPKAPRIKSGSDISSTSEERFQSLRAQVETLDGDCDSTAHVRSEPGQHGNTSSPKPLSQMISNPNVKPIVKRNPTVVSGAVTKPVVGRSKKPNFPNITQSIANDSIIPTSSRDFSVSHNVFKAAEEIAPSVNVVSETSFASDANQSTRLSTGGVAERLVSYSQKLISSIGLYRSRSENSLEEDPPADRTDAHARVEETQLSSPPASHSPPPVLTGNQDPFRLSEISPTKGQEESEDAPDGRVSIRGAPQMSPMRPSRKRCSADDDLHSKDHPQRKKGKTVLPGADLDRGSPELGSRASHVLQPSTHKNYDQVHDTASRKNAFPTSNIPAARTKYKPKPNTQRTGLLSQSNPHSSTLVRAHGTSRQGKGKIGEERTTFPTTRSVSSLSTFSGTSHHRPDALRKKNSAIVQVQQRSSQPQTGHIPMFEKPGVTLPTTNPTKPVAFTFRVDARMEARRAEVEERIVAIEKQRADRMIPQALPVPDFKALHLAHQATLASRKPVVVPIIPSAPFELSTEQRAREREKFDDMVRRKEEEIERIKAERRRQQEEEEEREIKELRRKAIPKAHEVPEWYADMPKRKGIM</sequence>
<keyword evidence="2" id="KW-1185">Reference proteome</keyword>
<name>A0ACB8AM74_9AGAM</name>
<organism evidence="1 2">
    <name type="scientific">Hygrophoropsis aurantiaca</name>
    <dbReference type="NCBI Taxonomy" id="72124"/>
    <lineage>
        <taxon>Eukaryota</taxon>
        <taxon>Fungi</taxon>
        <taxon>Dikarya</taxon>
        <taxon>Basidiomycota</taxon>
        <taxon>Agaricomycotina</taxon>
        <taxon>Agaricomycetes</taxon>
        <taxon>Agaricomycetidae</taxon>
        <taxon>Boletales</taxon>
        <taxon>Coniophorineae</taxon>
        <taxon>Hygrophoropsidaceae</taxon>
        <taxon>Hygrophoropsis</taxon>
    </lineage>
</organism>
<evidence type="ECO:0000313" key="2">
    <source>
        <dbReference type="Proteomes" id="UP000790377"/>
    </source>
</evidence>
<evidence type="ECO:0000313" key="1">
    <source>
        <dbReference type="EMBL" id="KAH7914565.1"/>
    </source>
</evidence>
<reference evidence="1" key="1">
    <citation type="journal article" date="2021" name="New Phytol.">
        <title>Evolutionary innovations through gain and loss of genes in the ectomycorrhizal Boletales.</title>
        <authorList>
            <person name="Wu G."/>
            <person name="Miyauchi S."/>
            <person name="Morin E."/>
            <person name="Kuo A."/>
            <person name="Drula E."/>
            <person name="Varga T."/>
            <person name="Kohler A."/>
            <person name="Feng B."/>
            <person name="Cao Y."/>
            <person name="Lipzen A."/>
            <person name="Daum C."/>
            <person name="Hundley H."/>
            <person name="Pangilinan J."/>
            <person name="Johnson J."/>
            <person name="Barry K."/>
            <person name="LaButti K."/>
            <person name="Ng V."/>
            <person name="Ahrendt S."/>
            <person name="Min B."/>
            <person name="Choi I.G."/>
            <person name="Park H."/>
            <person name="Plett J.M."/>
            <person name="Magnuson J."/>
            <person name="Spatafora J.W."/>
            <person name="Nagy L.G."/>
            <person name="Henrissat B."/>
            <person name="Grigoriev I.V."/>
            <person name="Yang Z.L."/>
            <person name="Xu J."/>
            <person name="Martin F.M."/>
        </authorList>
    </citation>
    <scope>NUCLEOTIDE SEQUENCE</scope>
    <source>
        <strain evidence="1">ATCC 28755</strain>
    </source>
</reference>
<dbReference type="EMBL" id="MU267612">
    <property type="protein sequence ID" value="KAH7914565.1"/>
    <property type="molecule type" value="Genomic_DNA"/>
</dbReference>
<protein>
    <submittedName>
        <fullName evidence="1">Uncharacterized protein</fullName>
    </submittedName>
</protein>
<comment type="caution">
    <text evidence="1">The sequence shown here is derived from an EMBL/GenBank/DDBJ whole genome shotgun (WGS) entry which is preliminary data.</text>
</comment>
<proteinExistence type="predicted"/>
<gene>
    <name evidence="1" type="ORF">BJ138DRAFT_368512</name>
</gene>